<keyword evidence="3" id="KW-0285">Flavoprotein</keyword>
<evidence type="ECO:0000256" key="4">
    <source>
        <dbReference type="ARBA" id="ARBA00022827"/>
    </source>
</evidence>
<feature type="region of interest" description="Disordered" evidence="8">
    <location>
        <begin position="1"/>
        <end position="28"/>
    </location>
</feature>
<dbReference type="Pfam" id="PF13738">
    <property type="entry name" value="Pyr_redox_3"/>
    <property type="match status" value="1"/>
</dbReference>
<keyword evidence="6 9" id="KW-0560">Oxidoreductase</keyword>
<dbReference type="Proteomes" id="UP001474181">
    <property type="component" value="Unassembled WGS sequence"/>
</dbReference>
<dbReference type="EC" id="1.14.13.-" evidence="9"/>
<keyword evidence="4" id="KW-0274">FAD</keyword>
<accession>A0ABV1WZZ7</accession>
<gene>
    <name evidence="9" type="ORF">ABT404_23050</name>
</gene>
<keyword evidence="10" id="KW-1185">Reference proteome</keyword>
<evidence type="ECO:0000256" key="2">
    <source>
        <dbReference type="ARBA" id="ARBA00010139"/>
    </source>
</evidence>
<dbReference type="PANTHER" id="PTHR43098:SF4">
    <property type="entry name" value="BLR3857 PROTEIN"/>
    <property type="match status" value="1"/>
</dbReference>
<dbReference type="PANTHER" id="PTHR43098">
    <property type="entry name" value="L-ORNITHINE N(5)-MONOOXYGENASE-RELATED"/>
    <property type="match status" value="1"/>
</dbReference>
<protein>
    <submittedName>
        <fullName evidence="9">NAD(P)/FAD-dependent oxidoreductase</fullName>
        <ecNumber evidence="9">1.14.13.-</ecNumber>
    </submittedName>
</protein>
<dbReference type="RefSeq" id="WP_350783415.1">
    <property type="nucleotide sequence ID" value="NZ_JBEPEK010000168.1"/>
</dbReference>
<evidence type="ECO:0000313" key="9">
    <source>
        <dbReference type="EMBL" id="MER7182326.1"/>
    </source>
</evidence>
<comment type="cofactor">
    <cofactor evidence="1">
        <name>FAD</name>
        <dbReference type="ChEBI" id="CHEBI:57692"/>
    </cofactor>
</comment>
<dbReference type="Gene3D" id="3.50.50.60">
    <property type="entry name" value="FAD/NAD(P)-binding domain"/>
    <property type="match status" value="3"/>
</dbReference>
<keyword evidence="5" id="KW-0521">NADP</keyword>
<evidence type="ECO:0000256" key="8">
    <source>
        <dbReference type="SAM" id="MobiDB-lite"/>
    </source>
</evidence>
<name>A0ABV1WZZ7_9ACTN</name>
<feature type="compositionally biased region" description="Basic and acidic residues" evidence="8">
    <location>
        <begin position="19"/>
        <end position="28"/>
    </location>
</feature>
<evidence type="ECO:0000313" key="10">
    <source>
        <dbReference type="Proteomes" id="UP001474181"/>
    </source>
</evidence>
<evidence type="ECO:0000256" key="5">
    <source>
        <dbReference type="ARBA" id="ARBA00022857"/>
    </source>
</evidence>
<evidence type="ECO:0000256" key="7">
    <source>
        <dbReference type="ARBA" id="ARBA00023033"/>
    </source>
</evidence>
<dbReference type="EMBL" id="JBEPEK010000168">
    <property type="protein sequence ID" value="MER7182326.1"/>
    <property type="molecule type" value="Genomic_DNA"/>
</dbReference>
<comment type="caution">
    <text evidence="9">The sequence shown here is derived from an EMBL/GenBank/DDBJ whole genome shotgun (WGS) entry which is preliminary data.</text>
</comment>
<proteinExistence type="inferred from homology"/>
<organism evidence="9 10">
    <name type="scientific">Streptomyces hyaluromycini</name>
    <dbReference type="NCBI Taxonomy" id="1377993"/>
    <lineage>
        <taxon>Bacteria</taxon>
        <taxon>Bacillati</taxon>
        <taxon>Actinomycetota</taxon>
        <taxon>Actinomycetes</taxon>
        <taxon>Kitasatosporales</taxon>
        <taxon>Streptomycetaceae</taxon>
        <taxon>Streptomyces</taxon>
    </lineage>
</organism>
<keyword evidence="7" id="KW-0503">Monooxygenase</keyword>
<dbReference type="SUPFAM" id="SSF51905">
    <property type="entry name" value="FAD/NAD(P)-binding domain"/>
    <property type="match status" value="1"/>
</dbReference>
<reference evidence="9 10" key="1">
    <citation type="submission" date="2024-06" db="EMBL/GenBank/DDBJ databases">
        <title>The Natural Products Discovery Center: Release of the First 8490 Sequenced Strains for Exploring Actinobacteria Biosynthetic Diversity.</title>
        <authorList>
            <person name="Kalkreuter E."/>
            <person name="Kautsar S.A."/>
            <person name="Yang D."/>
            <person name="Bader C.D."/>
            <person name="Teijaro C.N."/>
            <person name="Fluegel L."/>
            <person name="Davis C.M."/>
            <person name="Simpson J.R."/>
            <person name="Lauterbach L."/>
            <person name="Steele A.D."/>
            <person name="Gui C."/>
            <person name="Meng S."/>
            <person name="Li G."/>
            <person name="Viehrig K."/>
            <person name="Ye F."/>
            <person name="Su P."/>
            <person name="Kiefer A.F."/>
            <person name="Nichols A."/>
            <person name="Cepeda A.J."/>
            <person name="Yan W."/>
            <person name="Fan B."/>
            <person name="Jiang Y."/>
            <person name="Adhikari A."/>
            <person name="Zheng C.-J."/>
            <person name="Schuster L."/>
            <person name="Cowan T.M."/>
            <person name="Smanski M.J."/>
            <person name="Chevrette M.G."/>
            <person name="De Carvalho L.P.S."/>
            <person name="Shen B."/>
        </authorList>
    </citation>
    <scope>NUCLEOTIDE SEQUENCE [LARGE SCALE GENOMIC DNA]</scope>
    <source>
        <strain evidence="9 10">NPDC000234</strain>
    </source>
</reference>
<evidence type="ECO:0000256" key="6">
    <source>
        <dbReference type="ARBA" id="ARBA00023002"/>
    </source>
</evidence>
<comment type="similarity">
    <text evidence="2">Belongs to the FAD-binding monooxygenase family.</text>
</comment>
<sequence>MPTDSSDQTAPPAELDTEALQRRYRAERDKRLRPDGMSQYMRLTARFAGLDGDPYLPVRDREPVTDHVTFAFIGGGFAGLTAGARAREAGVEDIRIVEQGGDFGGVWYWNRYPGVMCDSTSLVYMPLLDETGYIPTEKYAHGPEILEHARRIGRHYDLYDKALFHTRVTALDWDENASLWTVTTDRGDRFTANFVGIGPGPLNIPKVPRIPGIDTFAGHMFHTSRWDFAYTGGDDSSAYRSGSGTEDSPVTAGAPLDKLNDKRVAVIGTGATGVQIVPSLAKDAGELFVFQRTPSGVDVRANGPIDPEEFARIATPGWQKRWLDNFLEAVIPPFGPPGPDEPEDYVNDGWTEIAKRARANLRQVPPEEFTPERVGAVMTEADFHKMDQIRARVDAVVDDPETAEQLKPWYRQFCKRPCFHDEYLQSFNRPNVHLVDTDGKGVERFTEHAVVVDGTKYEVDCVIFASGFEYGSPLHERMGYPVTGRGGQKLAEAWADGMRSLHGMFVHGFPNMFVVQNPQGAYFGPNMTQGWDEAAKSMAAVVGGTLSRGQAEVEVTEEAQNAWCDMLLQGHPHVYDVECTPGYYNNEGEPLGLAQRLEGPYPLGPVAFFRMAEEWWKSGEFEGLAFRRARQGGDDVDSGSRQLLREIREVAEMDPLHTQALPGSP</sequence>
<dbReference type="InterPro" id="IPR050775">
    <property type="entry name" value="FAD-binding_Monooxygenases"/>
</dbReference>
<dbReference type="GO" id="GO:0016491">
    <property type="term" value="F:oxidoreductase activity"/>
    <property type="evidence" value="ECO:0007669"/>
    <property type="project" value="UniProtKB-KW"/>
</dbReference>
<evidence type="ECO:0000256" key="3">
    <source>
        <dbReference type="ARBA" id="ARBA00022630"/>
    </source>
</evidence>
<evidence type="ECO:0000256" key="1">
    <source>
        <dbReference type="ARBA" id="ARBA00001974"/>
    </source>
</evidence>
<dbReference type="InterPro" id="IPR036188">
    <property type="entry name" value="FAD/NAD-bd_sf"/>
</dbReference>